<dbReference type="AlphaFoldDB" id="A0A4Z2FBE2"/>
<dbReference type="Proteomes" id="UP000314294">
    <property type="component" value="Unassembled WGS sequence"/>
</dbReference>
<feature type="region of interest" description="Disordered" evidence="1">
    <location>
        <begin position="1"/>
        <end position="68"/>
    </location>
</feature>
<accession>A0A4Z2FBE2</accession>
<name>A0A4Z2FBE2_9TELE</name>
<evidence type="ECO:0000313" key="2">
    <source>
        <dbReference type="EMBL" id="TNN38245.1"/>
    </source>
</evidence>
<proteinExistence type="predicted"/>
<sequence length="120" mass="13124">MNPEENMADDARLSPRRPLLGRPRKISEVKSEERGQRSKHAVDYSPSKWGDPEVTSHSGRGVAVRRKTRKAKRLLVRADCRGAEGGIRASRTVEGGSDPATGMCHFSRSMPALWGLGEAG</sequence>
<reference evidence="2 3" key="1">
    <citation type="submission" date="2019-03" db="EMBL/GenBank/DDBJ databases">
        <title>First draft genome of Liparis tanakae, snailfish: a comprehensive survey of snailfish specific genes.</title>
        <authorList>
            <person name="Kim W."/>
            <person name="Song I."/>
            <person name="Jeong J.-H."/>
            <person name="Kim D."/>
            <person name="Kim S."/>
            <person name="Ryu S."/>
            <person name="Song J.Y."/>
            <person name="Lee S.K."/>
        </authorList>
    </citation>
    <scope>NUCLEOTIDE SEQUENCE [LARGE SCALE GENOMIC DNA]</scope>
    <source>
        <tissue evidence="2">Muscle</tissue>
    </source>
</reference>
<evidence type="ECO:0000313" key="3">
    <source>
        <dbReference type="Proteomes" id="UP000314294"/>
    </source>
</evidence>
<feature type="compositionally biased region" description="Basic and acidic residues" evidence="1">
    <location>
        <begin position="25"/>
        <end position="42"/>
    </location>
</feature>
<evidence type="ECO:0000256" key="1">
    <source>
        <dbReference type="SAM" id="MobiDB-lite"/>
    </source>
</evidence>
<gene>
    <name evidence="2" type="ORF">EYF80_051595</name>
</gene>
<comment type="caution">
    <text evidence="2">The sequence shown here is derived from an EMBL/GenBank/DDBJ whole genome shotgun (WGS) entry which is preliminary data.</text>
</comment>
<protein>
    <submittedName>
        <fullName evidence="2">Uncharacterized protein</fullName>
    </submittedName>
</protein>
<organism evidence="2 3">
    <name type="scientific">Liparis tanakae</name>
    <name type="common">Tanaka's snailfish</name>
    <dbReference type="NCBI Taxonomy" id="230148"/>
    <lineage>
        <taxon>Eukaryota</taxon>
        <taxon>Metazoa</taxon>
        <taxon>Chordata</taxon>
        <taxon>Craniata</taxon>
        <taxon>Vertebrata</taxon>
        <taxon>Euteleostomi</taxon>
        <taxon>Actinopterygii</taxon>
        <taxon>Neopterygii</taxon>
        <taxon>Teleostei</taxon>
        <taxon>Neoteleostei</taxon>
        <taxon>Acanthomorphata</taxon>
        <taxon>Eupercaria</taxon>
        <taxon>Perciformes</taxon>
        <taxon>Cottioidei</taxon>
        <taxon>Cottales</taxon>
        <taxon>Liparidae</taxon>
        <taxon>Liparis</taxon>
    </lineage>
</organism>
<keyword evidence="3" id="KW-1185">Reference proteome</keyword>
<dbReference type="EMBL" id="SRLO01001390">
    <property type="protein sequence ID" value="TNN38245.1"/>
    <property type="molecule type" value="Genomic_DNA"/>
</dbReference>